<feature type="compositionally biased region" description="Basic residues" evidence="1">
    <location>
        <begin position="166"/>
        <end position="177"/>
    </location>
</feature>
<dbReference type="EMBL" id="ML994316">
    <property type="protein sequence ID" value="KAF2196830.1"/>
    <property type="molecule type" value="Genomic_DNA"/>
</dbReference>
<accession>A0A9P4JCV5</accession>
<protein>
    <submittedName>
        <fullName evidence="2">Uncharacterized protein</fullName>
    </submittedName>
</protein>
<gene>
    <name evidence="2" type="ORF">GQ43DRAFT_444763</name>
</gene>
<proteinExistence type="predicted"/>
<evidence type="ECO:0000313" key="2">
    <source>
        <dbReference type="EMBL" id="KAF2196830.1"/>
    </source>
</evidence>
<evidence type="ECO:0000256" key="1">
    <source>
        <dbReference type="SAM" id="MobiDB-lite"/>
    </source>
</evidence>
<keyword evidence="3" id="KW-1185">Reference proteome</keyword>
<dbReference type="OrthoDB" id="5320532at2759"/>
<dbReference type="Proteomes" id="UP000799536">
    <property type="component" value="Unassembled WGS sequence"/>
</dbReference>
<evidence type="ECO:0000313" key="3">
    <source>
        <dbReference type="Proteomes" id="UP000799536"/>
    </source>
</evidence>
<dbReference type="AlphaFoldDB" id="A0A9P4JCV5"/>
<organism evidence="2 3">
    <name type="scientific">Delitschia confertaspora ATCC 74209</name>
    <dbReference type="NCBI Taxonomy" id="1513339"/>
    <lineage>
        <taxon>Eukaryota</taxon>
        <taxon>Fungi</taxon>
        <taxon>Dikarya</taxon>
        <taxon>Ascomycota</taxon>
        <taxon>Pezizomycotina</taxon>
        <taxon>Dothideomycetes</taxon>
        <taxon>Pleosporomycetidae</taxon>
        <taxon>Pleosporales</taxon>
        <taxon>Delitschiaceae</taxon>
        <taxon>Delitschia</taxon>
    </lineage>
</organism>
<name>A0A9P4JCV5_9PLEO</name>
<feature type="region of interest" description="Disordered" evidence="1">
    <location>
        <begin position="118"/>
        <end position="221"/>
    </location>
</feature>
<feature type="compositionally biased region" description="Acidic residues" evidence="1">
    <location>
        <begin position="38"/>
        <end position="82"/>
    </location>
</feature>
<feature type="compositionally biased region" description="Low complexity" evidence="1">
    <location>
        <begin position="178"/>
        <end position="188"/>
    </location>
</feature>
<reference evidence="2" key="1">
    <citation type="journal article" date="2020" name="Stud. Mycol.">
        <title>101 Dothideomycetes genomes: a test case for predicting lifestyles and emergence of pathogens.</title>
        <authorList>
            <person name="Haridas S."/>
            <person name="Albert R."/>
            <person name="Binder M."/>
            <person name="Bloem J."/>
            <person name="Labutti K."/>
            <person name="Salamov A."/>
            <person name="Andreopoulos B."/>
            <person name="Baker S."/>
            <person name="Barry K."/>
            <person name="Bills G."/>
            <person name="Bluhm B."/>
            <person name="Cannon C."/>
            <person name="Castanera R."/>
            <person name="Culley D."/>
            <person name="Daum C."/>
            <person name="Ezra D."/>
            <person name="Gonzalez J."/>
            <person name="Henrissat B."/>
            <person name="Kuo A."/>
            <person name="Liang C."/>
            <person name="Lipzen A."/>
            <person name="Lutzoni F."/>
            <person name="Magnuson J."/>
            <person name="Mondo S."/>
            <person name="Nolan M."/>
            <person name="Ohm R."/>
            <person name="Pangilinan J."/>
            <person name="Park H.-J."/>
            <person name="Ramirez L."/>
            <person name="Alfaro M."/>
            <person name="Sun H."/>
            <person name="Tritt A."/>
            <person name="Yoshinaga Y."/>
            <person name="Zwiers L.-H."/>
            <person name="Turgeon B."/>
            <person name="Goodwin S."/>
            <person name="Spatafora J."/>
            <person name="Crous P."/>
            <person name="Grigoriev I."/>
        </authorList>
    </citation>
    <scope>NUCLEOTIDE SEQUENCE</scope>
    <source>
        <strain evidence="2">ATCC 74209</strain>
    </source>
</reference>
<comment type="caution">
    <text evidence="2">The sequence shown here is derived from an EMBL/GenBank/DDBJ whole genome shotgun (WGS) entry which is preliminary data.</text>
</comment>
<sequence length="242" mass="26621">MDEAAEREEQEIIARREQVLMDLAAAQDAVAARQQAEQGEDDEIGEGEHDLDDDVPEAEESFSEVSNDSEDDIVTEEGDTVEENSQIEAADLTFNDESFIEGSMVQAEVEHMLEMEEAEMAGVLQEERDLDDDIPEAGSYEHTDTELTEDLSSSEPEEDSFAHRASTGRRRSRRRSSGVRPQRSSGVGPQHRGGRSSITNEQNSSIMDSSSFLRSSPAAARGADIASTFRSRFMGSRAPRGS</sequence>
<feature type="compositionally biased region" description="Polar residues" evidence="1">
    <location>
        <begin position="196"/>
        <end position="214"/>
    </location>
</feature>
<feature type="region of interest" description="Disordered" evidence="1">
    <location>
        <begin position="30"/>
        <end position="84"/>
    </location>
</feature>